<proteinExistence type="predicted"/>
<comment type="caution">
    <text evidence="1">The sequence shown here is derived from an EMBL/GenBank/DDBJ whole genome shotgun (WGS) entry which is preliminary data.</text>
</comment>
<evidence type="ECO:0000313" key="1">
    <source>
        <dbReference type="EMBL" id="KAJ8764953.1"/>
    </source>
</evidence>
<evidence type="ECO:0000313" key="2">
    <source>
        <dbReference type="Proteomes" id="UP001159364"/>
    </source>
</evidence>
<sequence>MEIKEVATIFTRKLTIEDNNGVVTTAITTTSDESNFKVMHKRSLTTRLAVSMNEEDYVLNAKKRSKLSRQ</sequence>
<dbReference type="Proteomes" id="UP001159364">
    <property type="component" value="Linkage Group LG05"/>
</dbReference>
<name>A0AAV8TE18_9ROSI</name>
<accession>A0AAV8TE18</accession>
<dbReference type="EMBL" id="JAIWQS010000005">
    <property type="protein sequence ID" value="KAJ8764953.1"/>
    <property type="molecule type" value="Genomic_DNA"/>
</dbReference>
<keyword evidence="2" id="KW-1185">Reference proteome</keyword>
<organism evidence="1 2">
    <name type="scientific">Erythroxylum novogranatense</name>
    <dbReference type="NCBI Taxonomy" id="1862640"/>
    <lineage>
        <taxon>Eukaryota</taxon>
        <taxon>Viridiplantae</taxon>
        <taxon>Streptophyta</taxon>
        <taxon>Embryophyta</taxon>
        <taxon>Tracheophyta</taxon>
        <taxon>Spermatophyta</taxon>
        <taxon>Magnoliopsida</taxon>
        <taxon>eudicotyledons</taxon>
        <taxon>Gunneridae</taxon>
        <taxon>Pentapetalae</taxon>
        <taxon>rosids</taxon>
        <taxon>fabids</taxon>
        <taxon>Malpighiales</taxon>
        <taxon>Erythroxylaceae</taxon>
        <taxon>Erythroxylum</taxon>
    </lineage>
</organism>
<gene>
    <name evidence="1" type="ORF">K2173_010418</name>
</gene>
<reference evidence="1 2" key="1">
    <citation type="submission" date="2021-09" db="EMBL/GenBank/DDBJ databases">
        <title>Genomic insights and catalytic innovation underlie evolution of tropane alkaloids biosynthesis.</title>
        <authorList>
            <person name="Wang Y.-J."/>
            <person name="Tian T."/>
            <person name="Huang J.-P."/>
            <person name="Huang S.-X."/>
        </authorList>
    </citation>
    <scope>NUCLEOTIDE SEQUENCE [LARGE SCALE GENOMIC DNA]</scope>
    <source>
        <strain evidence="1">KIB-2018</strain>
        <tissue evidence="1">Leaf</tissue>
    </source>
</reference>
<protein>
    <submittedName>
        <fullName evidence="1">Uncharacterized protein</fullName>
    </submittedName>
</protein>
<dbReference type="AlphaFoldDB" id="A0AAV8TE18"/>